<dbReference type="PANTHER" id="PTHR22839">
    <property type="entry name" value="THO COMPLEX SUBUNIT 3 THO3"/>
    <property type="match status" value="1"/>
</dbReference>
<dbReference type="SUPFAM" id="SSF50978">
    <property type="entry name" value="WD40 repeat-like"/>
    <property type="match status" value="1"/>
</dbReference>
<dbReference type="Gene3D" id="2.130.10.10">
    <property type="entry name" value="YVTN repeat-like/Quinoprotein amine dehydrogenase"/>
    <property type="match status" value="2"/>
</dbReference>
<organism evidence="4 5">
    <name type="scientific">Rhodotorula paludigena</name>
    <dbReference type="NCBI Taxonomy" id="86838"/>
    <lineage>
        <taxon>Eukaryota</taxon>
        <taxon>Fungi</taxon>
        <taxon>Dikarya</taxon>
        <taxon>Basidiomycota</taxon>
        <taxon>Pucciniomycotina</taxon>
        <taxon>Microbotryomycetes</taxon>
        <taxon>Sporidiobolales</taxon>
        <taxon>Sporidiobolaceae</taxon>
        <taxon>Rhodotorula</taxon>
    </lineage>
</organism>
<gene>
    <name evidence="4" type="ORF">Rhopal_004305-T1</name>
</gene>
<dbReference type="AlphaFoldDB" id="A0AAV5GP12"/>
<protein>
    <submittedName>
        <fullName evidence="4">Uncharacterized protein</fullName>
    </submittedName>
</protein>
<proteinExistence type="inferred from homology"/>
<dbReference type="Proteomes" id="UP001342314">
    <property type="component" value="Unassembled WGS sequence"/>
</dbReference>
<dbReference type="InterPro" id="IPR015943">
    <property type="entry name" value="WD40/YVTN_repeat-like_dom_sf"/>
</dbReference>
<reference evidence="4 5" key="1">
    <citation type="submission" date="2021-12" db="EMBL/GenBank/DDBJ databases">
        <title>High titer production of polyol ester of fatty acids by Rhodotorula paludigena BS15 towards product separation-free biomass refinery.</title>
        <authorList>
            <person name="Mano J."/>
            <person name="Ono H."/>
            <person name="Tanaka T."/>
            <person name="Naito K."/>
            <person name="Sushida H."/>
            <person name="Ike M."/>
            <person name="Tokuyasu K."/>
            <person name="Kitaoka M."/>
        </authorList>
    </citation>
    <scope>NUCLEOTIDE SEQUENCE [LARGE SCALE GENOMIC DNA]</scope>
    <source>
        <strain evidence="4 5">BS15</strain>
    </source>
</reference>
<name>A0AAV5GP12_9BASI</name>
<dbReference type="PANTHER" id="PTHR22839:SF0">
    <property type="entry name" value="THO COMPLEX SUBUNIT 3"/>
    <property type="match status" value="1"/>
</dbReference>
<evidence type="ECO:0000256" key="2">
    <source>
        <dbReference type="ARBA" id="ARBA00022737"/>
    </source>
</evidence>
<dbReference type="SMART" id="SM00320">
    <property type="entry name" value="WD40"/>
    <property type="match status" value="4"/>
</dbReference>
<keyword evidence="1" id="KW-0853">WD repeat</keyword>
<dbReference type="GO" id="GO:0006406">
    <property type="term" value="P:mRNA export from nucleus"/>
    <property type="evidence" value="ECO:0007669"/>
    <property type="project" value="InterPro"/>
</dbReference>
<dbReference type="GO" id="GO:0000445">
    <property type="term" value="C:THO complex part of transcription export complex"/>
    <property type="evidence" value="ECO:0007669"/>
    <property type="project" value="TreeGrafter"/>
</dbReference>
<accession>A0AAV5GP12</accession>
<evidence type="ECO:0000313" key="4">
    <source>
        <dbReference type="EMBL" id="GJN91286.1"/>
    </source>
</evidence>
<comment type="similarity">
    <text evidence="3">Belongs to the THOC3 family.</text>
</comment>
<keyword evidence="2" id="KW-0677">Repeat</keyword>
<dbReference type="InterPro" id="IPR036322">
    <property type="entry name" value="WD40_repeat_dom_sf"/>
</dbReference>
<dbReference type="InterPro" id="IPR040132">
    <property type="entry name" value="Tex1/THOC3"/>
</dbReference>
<keyword evidence="5" id="KW-1185">Reference proteome</keyword>
<dbReference type="Pfam" id="PF00400">
    <property type="entry name" value="WD40"/>
    <property type="match status" value="2"/>
</dbReference>
<evidence type="ECO:0000256" key="3">
    <source>
        <dbReference type="ARBA" id="ARBA00046343"/>
    </source>
</evidence>
<evidence type="ECO:0000313" key="5">
    <source>
        <dbReference type="Proteomes" id="UP001342314"/>
    </source>
</evidence>
<sequence length="272" mass="29550">MAIASSSSSAGEDFSRFTARRIGNGTGRDRVRSVAWNLDGRRLATGGTDKSLRIFLPDKDVRSGTEYRGHMGEISVVRWNPTHPERLATVSSAEGSKPTSVIETNGMNITMTWSPDGRHLVVGNRNDDIMWIDADEQTVIRKTRMPKETNEAFFSHNSTLLTTLVFGDAQIVAFPSDEPVHSIEVANLPITVGDLDPRGRDHVRTCRFSHDGAYLASSSSGQNIHIHNVPTLSEAHVLPVSGGAPADALAWHPAKNVLAYAGQDAWIWGAGV</sequence>
<evidence type="ECO:0000256" key="1">
    <source>
        <dbReference type="ARBA" id="ARBA00022574"/>
    </source>
</evidence>
<comment type="caution">
    <text evidence="4">The sequence shown here is derived from an EMBL/GenBank/DDBJ whole genome shotgun (WGS) entry which is preliminary data.</text>
</comment>
<dbReference type="InterPro" id="IPR001680">
    <property type="entry name" value="WD40_rpt"/>
</dbReference>
<dbReference type="EMBL" id="BQKY01000008">
    <property type="protein sequence ID" value="GJN91286.1"/>
    <property type="molecule type" value="Genomic_DNA"/>
</dbReference>